<reference evidence="2 3" key="2">
    <citation type="submission" date="2016-03" db="EMBL/GenBank/DDBJ databases">
        <title>EvidentialGene: Evidence-directed Construction of Genes on Genomes.</title>
        <authorList>
            <person name="Gilbert D.G."/>
            <person name="Choi J.-H."/>
            <person name="Mockaitis K."/>
            <person name="Colbourne J."/>
            <person name="Pfrender M."/>
        </authorList>
    </citation>
    <scope>NUCLEOTIDE SEQUENCE [LARGE SCALE GENOMIC DNA]</scope>
    <source>
        <strain evidence="2 3">Xinb3</strain>
        <tissue evidence="2">Complete organism</tissue>
    </source>
</reference>
<accession>A0A0N8DVP4</accession>
<evidence type="ECO:0000313" key="3">
    <source>
        <dbReference type="Proteomes" id="UP000076858"/>
    </source>
</evidence>
<keyword evidence="3" id="KW-1185">Reference proteome</keyword>
<gene>
    <name evidence="2" type="ORF">APZ42_031809</name>
</gene>
<dbReference type="EMBL" id="LRGB01002994">
    <property type="protein sequence ID" value="KZS05097.1"/>
    <property type="molecule type" value="Genomic_DNA"/>
</dbReference>
<proteinExistence type="predicted"/>
<reference evidence="1" key="1">
    <citation type="submission" date="2015-10" db="EMBL/GenBank/DDBJ databases">
        <title>EvidentialGene: Evidence-directed Construction of Complete mRNA Transcriptomes without Genomes.</title>
        <authorList>
            <person name="Gilbert D.G."/>
        </authorList>
    </citation>
    <scope>NUCLEOTIDE SEQUENCE</scope>
</reference>
<protein>
    <submittedName>
        <fullName evidence="1">Uncharacterized protein</fullName>
    </submittedName>
</protein>
<dbReference type="Proteomes" id="UP000076858">
    <property type="component" value="Unassembled WGS sequence"/>
</dbReference>
<evidence type="ECO:0000313" key="1">
    <source>
        <dbReference type="EMBL" id="JAN07421.1"/>
    </source>
</evidence>
<name>A0A0N8DVP4_9CRUS</name>
<dbReference type="EMBL" id="GDIQ01087316">
    <property type="protein sequence ID" value="JAN07421.1"/>
    <property type="molecule type" value="Transcribed_RNA"/>
</dbReference>
<organism evidence="1">
    <name type="scientific">Daphnia magna</name>
    <dbReference type="NCBI Taxonomy" id="35525"/>
    <lineage>
        <taxon>Eukaryota</taxon>
        <taxon>Metazoa</taxon>
        <taxon>Ecdysozoa</taxon>
        <taxon>Arthropoda</taxon>
        <taxon>Crustacea</taxon>
        <taxon>Branchiopoda</taxon>
        <taxon>Diplostraca</taxon>
        <taxon>Cladocera</taxon>
        <taxon>Anomopoda</taxon>
        <taxon>Daphniidae</taxon>
        <taxon>Daphnia</taxon>
    </lineage>
</organism>
<evidence type="ECO:0000313" key="2">
    <source>
        <dbReference type="EMBL" id="KZS05097.1"/>
    </source>
</evidence>
<dbReference type="AlphaFoldDB" id="A0A0N8DVP4"/>
<sequence>MLYTYNHYIRDIDDYRWLLKRYNETRCESGFQRYIYRTSQPSVEGSIIDTKTSVFF</sequence>